<dbReference type="Proteomes" id="UP000784294">
    <property type="component" value="Unassembled WGS sequence"/>
</dbReference>
<protein>
    <submittedName>
        <fullName evidence="1">Uncharacterized protein</fullName>
    </submittedName>
</protein>
<gene>
    <name evidence="1" type="ORF">PXEA_LOCUS24067</name>
</gene>
<organism evidence="1 2">
    <name type="scientific">Protopolystoma xenopodis</name>
    <dbReference type="NCBI Taxonomy" id="117903"/>
    <lineage>
        <taxon>Eukaryota</taxon>
        <taxon>Metazoa</taxon>
        <taxon>Spiralia</taxon>
        <taxon>Lophotrochozoa</taxon>
        <taxon>Platyhelminthes</taxon>
        <taxon>Monogenea</taxon>
        <taxon>Polyopisthocotylea</taxon>
        <taxon>Polystomatidea</taxon>
        <taxon>Polystomatidae</taxon>
        <taxon>Protopolystoma</taxon>
    </lineage>
</organism>
<name>A0A3S5C287_9PLAT</name>
<comment type="caution">
    <text evidence="1">The sequence shown here is derived from an EMBL/GenBank/DDBJ whole genome shotgun (WGS) entry which is preliminary data.</text>
</comment>
<dbReference type="EMBL" id="CAAALY010113871">
    <property type="protein sequence ID" value="VEL30627.1"/>
    <property type="molecule type" value="Genomic_DNA"/>
</dbReference>
<sequence length="116" mass="12807">MVIEWTEVPLDVNCVQAGFATVRGGEASNHVAALGIHQTDYFLNSCQNREEHSASIAGKAPNTVPLHPAADMTRRNYDTVQITCSFGHELFRIDLEALLYMANSYSGRRDPLRGLS</sequence>
<evidence type="ECO:0000313" key="2">
    <source>
        <dbReference type="Proteomes" id="UP000784294"/>
    </source>
</evidence>
<evidence type="ECO:0000313" key="1">
    <source>
        <dbReference type="EMBL" id="VEL30627.1"/>
    </source>
</evidence>
<reference evidence="1" key="1">
    <citation type="submission" date="2018-11" db="EMBL/GenBank/DDBJ databases">
        <authorList>
            <consortium name="Pathogen Informatics"/>
        </authorList>
    </citation>
    <scope>NUCLEOTIDE SEQUENCE</scope>
</reference>
<keyword evidence="2" id="KW-1185">Reference proteome</keyword>
<accession>A0A3S5C287</accession>
<proteinExistence type="predicted"/>
<dbReference type="AlphaFoldDB" id="A0A3S5C287"/>